<reference evidence="1" key="1">
    <citation type="submission" date="2021-09" db="EMBL/GenBank/DDBJ databases">
        <authorList>
            <consortium name="AG Swart"/>
            <person name="Singh M."/>
            <person name="Singh A."/>
            <person name="Seah K."/>
            <person name="Emmerich C."/>
        </authorList>
    </citation>
    <scope>NUCLEOTIDE SEQUENCE</scope>
    <source>
        <strain evidence="1">ATCC30299</strain>
    </source>
</reference>
<dbReference type="AlphaFoldDB" id="A0AAU9K290"/>
<keyword evidence="2" id="KW-1185">Reference proteome</keyword>
<evidence type="ECO:0000313" key="1">
    <source>
        <dbReference type="EMBL" id="CAG9331857.1"/>
    </source>
</evidence>
<dbReference type="Proteomes" id="UP001162131">
    <property type="component" value="Unassembled WGS sequence"/>
</dbReference>
<name>A0AAU9K290_9CILI</name>
<evidence type="ECO:0000313" key="2">
    <source>
        <dbReference type="Proteomes" id="UP001162131"/>
    </source>
</evidence>
<accession>A0AAU9K290</accession>
<gene>
    <name evidence="1" type="ORF">BSTOLATCC_MIC53916</name>
</gene>
<organism evidence="1 2">
    <name type="scientific">Blepharisma stoltei</name>
    <dbReference type="NCBI Taxonomy" id="1481888"/>
    <lineage>
        <taxon>Eukaryota</taxon>
        <taxon>Sar</taxon>
        <taxon>Alveolata</taxon>
        <taxon>Ciliophora</taxon>
        <taxon>Postciliodesmatophora</taxon>
        <taxon>Heterotrichea</taxon>
        <taxon>Heterotrichida</taxon>
        <taxon>Blepharismidae</taxon>
        <taxon>Blepharisma</taxon>
    </lineage>
</organism>
<sequence>MIISLALEDMNIAMGIFMKESLKWDSKKEREKWHMPQGLFMKVYGRKIRNQELEGSYKGLASTNNFIF</sequence>
<protein>
    <submittedName>
        <fullName evidence="1">Uncharacterized protein</fullName>
    </submittedName>
</protein>
<proteinExistence type="predicted"/>
<dbReference type="EMBL" id="CAJZBQ010000053">
    <property type="protein sequence ID" value="CAG9331857.1"/>
    <property type="molecule type" value="Genomic_DNA"/>
</dbReference>
<comment type="caution">
    <text evidence="1">The sequence shown here is derived from an EMBL/GenBank/DDBJ whole genome shotgun (WGS) entry which is preliminary data.</text>
</comment>